<dbReference type="NCBIfam" id="TIGR04131">
    <property type="entry name" value="Bac_Flav_CTERM"/>
    <property type="match status" value="1"/>
</dbReference>
<dbReference type="Proteomes" id="UP000249819">
    <property type="component" value="Unassembled WGS sequence"/>
</dbReference>
<dbReference type="PROSITE" id="PS50093">
    <property type="entry name" value="PKD"/>
    <property type="match status" value="1"/>
</dbReference>
<gene>
    <name evidence="3" type="ORF">CLV59_108283</name>
</gene>
<dbReference type="Gene3D" id="2.160.20.10">
    <property type="entry name" value="Single-stranded right-handed beta-helix, Pectin lyase-like"/>
    <property type="match status" value="1"/>
</dbReference>
<feature type="signal peptide" evidence="1">
    <location>
        <begin position="1"/>
        <end position="21"/>
    </location>
</feature>
<protein>
    <submittedName>
        <fullName evidence="3">Gliding motility-associated-like protein</fullName>
    </submittedName>
</protein>
<dbReference type="InterPro" id="IPR011050">
    <property type="entry name" value="Pectin_lyase_fold/virulence"/>
</dbReference>
<evidence type="ECO:0000313" key="3">
    <source>
        <dbReference type="EMBL" id="RAJ76762.1"/>
    </source>
</evidence>
<feature type="chain" id="PRO_5016448937" evidence="1">
    <location>
        <begin position="22"/>
        <end position="1574"/>
    </location>
</feature>
<dbReference type="InterPro" id="IPR026341">
    <property type="entry name" value="T9SS_type_B"/>
</dbReference>
<dbReference type="RefSeq" id="WP_111594464.1">
    <property type="nucleotide sequence ID" value="NZ_QLMA01000008.1"/>
</dbReference>
<dbReference type="InterPro" id="IPR035986">
    <property type="entry name" value="PKD_dom_sf"/>
</dbReference>
<dbReference type="SUPFAM" id="SSF51126">
    <property type="entry name" value="Pectin lyase-like"/>
    <property type="match status" value="1"/>
</dbReference>
<evidence type="ECO:0000313" key="4">
    <source>
        <dbReference type="Proteomes" id="UP000249819"/>
    </source>
</evidence>
<proteinExistence type="predicted"/>
<dbReference type="Gene3D" id="3.30.210.10">
    <property type="entry name" value="DNA polymerase, thumb domain"/>
    <property type="match status" value="6"/>
</dbReference>
<dbReference type="Pfam" id="PF18676">
    <property type="entry name" value="MBG_2"/>
    <property type="match status" value="8"/>
</dbReference>
<dbReference type="Pfam" id="PF13585">
    <property type="entry name" value="CHU_C"/>
    <property type="match status" value="1"/>
</dbReference>
<dbReference type="InterPro" id="IPR012334">
    <property type="entry name" value="Pectin_lyas_fold"/>
</dbReference>
<dbReference type="SMART" id="SM00710">
    <property type="entry name" value="PbH1"/>
    <property type="match status" value="7"/>
</dbReference>
<evidence type="ECO:0000256" key="1">
    <source>
        <dbReference type="SAM" id="SignalP"/>
    </source>
</evidence>
<dbReference type="NCBIfam" id="NF041518">
    <property type="entry name" value="choice_anch_Q"/>
    <property type="match status" value="1"/>
</dbReference>
<organism evidence="3 4">
    <name type="scientific">Chitinophaga dinghuensis</name>
    <dbReference type="NCBI Taxonomy" id="1539050"/>
    <lineage>
        <taxon>Bacteria</taxon>
        <taxon>Pseudomonadati</taxon>
        <taxon>Bacteroidota</taxon>
        <taxon>Chitinophagia</taxon>
        <taxon>Chitinophagales</taxon>
        <taxon>Chitinophagaceae</taxon>
        <taxon>Chitinophaga</taxon>
    </lineage>
</organism>
<dbReference type="InterPro" id="IPR059226">
    <property type="entry name" value="Choice_anch_Q_dom"/>
</dbReference>
<sequence>MKRFLLFFAIVLLTNHSSLYAYGPDGNGVLYVKKGSSGSGSGWNDALGELAYALQTAAVTGSGVKEIWVAGGTYYPLFSADNSSDPRTFTFSLVKDVAIYGGFAGTETSLAGRDLSIVANTTTLSGNIGNITTDADNAYHVMLGVNLNGNTTLDGLTITEGNANQTTSIIVDGFYVNSSYGGGIEIQNNTHLICRNVSITNNKSSQYGGGIMSIYDSDLYTEDCIISNNTANLGGGMCIYLSNSTNKNLIVSRNKSNSSGAGIYANAVVSLNITGGSISENTSNVNGGGIYAINSNTTASNLKIQGNMVGGLGAGAYFLLGKQQFTNILVTGNFATGSAAAYYFLTGNYQLINNTIVANGQNGGFTIGNSNGTIGAIYNTVMWGNDYGFQTGTGLSLDIKHSLIQGRPADPANNNLDGATFPQFISVPSTSLAPTTAGNFQVNNASPLINKGNNTFFPNLNGSSIDLAGNSRVSGFANGGTIDIGAYEVPLQSQTITASNITKTYGDAAFESGATASSGLPLTYSSADNTIAEGFLDATDNKWKIKIKKAGTVQITISQAGNGTYIGTSSTITLTINQAPLTVVADDANKTYDGAVYSGGYSVTYSGFATGENETALTGTLTFGGNAILAVNVGTYNIVPSGLSSDNYTISYSNGTLTIKKKVLSITAKDVTTPYNGSAYSGGGGVDYSGFVGGEDESLLTGTLTYAGTSQGAVNAGGYPIAPGGLAASNYTIQYVTGTLSITKAALTITAKNASKTYDGSPYSNFDVTYSTFAGSDDPTALTGTLTFGGTAPGAVNAGLYTIIPAGLSSNNYTIAYDPGELTINKAILTVTAADASKTYDKTSYSGGYTVGYGSFVNGEDESVISGTPTFSGAAIAAMNAGTYPIIPAGLSADNYTMDYKNGTLTIQKAALKITANDDVKTYDGIPYNGGNGITYSPFVAGEDESVLSGTLSYTGSAQLAVTAGNGYNITPAGLTSNNYDIAFANGNLTIHKAGLTITANDASKTYDGIAYTGGNDVTYAGFVNHEDKTQLGGTLSFTGTAQGAIHAGSYVITPGNLTATNYDIDYKNGTLNINKAPLIITAINATKTYNGLAYTGGNNVTYTGLVNGESAAVLSGILSYGGSSQGAINAGTGYTITPSGLNSNDYTISYQNGILTISPAPLTIEADNAHKCEGLANPALTLNYTGFVNGETALVLTPGANISTSAGQTSAAGAYPIQVSGAGSSNYQITYKNGTLTVYPSPVATISASATTLCGPDASSLLIASGNYHMEWTLDNKVIPGINGTNLQADEPGVYTAIATDLNGCIAPVSNSITLSRLLAPKPDFIYNMSCLEKPVFYTNRSDISQSGNVSYTWDAGTGMQSNGTDASFSYPQTGIYDVSLTIIPETCPELATTITKQVDIKPTVPNERLPKVTTPIGYPTPLKARRIAGVRYNWSPSSNLDNWTSQQPVVTPERSLEYLIKMETAAGCVTVDTLTVVAIPYTAILVGNAFTPNGDGKNDILHVNLRGMQQLKYFRIYSRSGQLLFETNNERVGWDGRFKGLIQPLATYIWIAEAVSREGKTIQQSGTVTLVR</sequence>
<keyword evidence="4" id="KW-1185">Reference proteome</keyword>
<dbReference type="InterPro" id="IPR037160">
    <property type="entry name" value="DNA_Pol_thumb_sf"/>
</dbReference>
<evidence type="ECO:0000259" key="2">
    <source>
        <dbReference type="PROSITE" id="PS50093"/>
    </source>
</evidence>
<accession>A0A327VYC4</accession>
<dbReference type="OrthoDB" id="728034at2"/>
<feature type="domain" description="PKD" evidence="2">
    <location>
        <begin position="1343"/>
        <end position="1384"/>
    </location>
</feature>
<dbReference type="Pfam" id="PF00801">
    <property type="entry name" value="PKD"/>
    <property type="match status" value="1"/>
</dbReference>
<dbReference type="InterPro" id="IPR000601">
    <property type="entry name" value="PKD_dom"/>
</dbReference>
<keyword evidence="1" id="KW-0732">Signal</keyword>
<dbReference type="Gene3D" id="2.60.40.10">
    <property type="entry name" value="Immunoglobulins"/>
    <property type="match status" value="1"/>
</dbReference>
<reference evidence="3 4" key="1">
    <citation type="submission" date="2018-06" db="EMBL/GenBank/DDBJ databases">
        <title>Genomic Encyclopedia of Archaeal and Bacterial Type Strains, Phase II (KMG-II): from individual species to whole genera.</title>
        <authorList>
            <person name="Goeker M."/>
        </authorList>
    </citation>
    <scope>NUCLEOTIDE SEQUENCE [LARGE SCALE GENOMIC DNA]</scope>
    <source>
        <strain evidence="3 4">DSM 29821</strain>
    </source>
</reference>
<comment type="caution">
    <text evidence="3">The sequence shown here is derived from an EMBL/GenBank/DDBJ whole genome shotgun (WGS) entry which is preliminary data.</text>
</comment>
<dbReference type="Gene3D" id="3.30.160.710">
    <property type="match status" value="1"/>
</dbReference>
<dbReference type="EMBL" id="QLMA01000008">
    <property type="protein sequence ID" value="RAJ76762.1"/>
    <property type="molecule type" value="Genomic_DNA"/>
</dbReference>
<dbReference type="InterPro" id="IPR013783">
    <property type="entry name" value="Ig-like_fold"/>
</dbReference>
<dbReference type="SUPFAM" id="SSF49299">
    <property type="entry name" value="PKD domain"/>
    <property type="match status" value="1"/>
</dbReference>
<dbReference type="InterPro" id="IPR006626">
    <property type="entry name" value="PbH1"/>
</dbReference>
<name>A0A327VYC4_9BACT</name>
<dbReference type="InterPro" id="IPR041286">
    <property type="entry name" value="MBG_2"/>
</dbReference>